<dbReference type="InterPro" id="IPR051156">
    <property type="entry name" value="Mito/Outer_Membr_Metalloprot"/>
</dbReference>
<evidence type="ECO:0000256" key="3">
    <source>
        <dbReference type="ARBA" id="ARBA00022801"/>
    </source>
</evidence>
<evidence type="ECO:0000256" key="7">
    <source>
        <dbReference type="SAM" id="MobiDB-lite"/>
    </source>
</evidence>
<evidence type="ECO:0000313" key="10">
    <source>
        <dbReference type="Proteomes" id="UP000238634"/>
    </source>
</evidence>
<dbReference type="GO" id="GO:0004222">
    <property type="term" value="F:metalloendopeptidase activity"/>
    <property type="evidence" value="ECO:0007669"/>
    <property type="project" value="InterPro"/>
</dbReference>
<evidence type="ECO:0000256" key="2">
    <source>
        <dbReference type="ARBA" id="ARBA00022723"/>
    </source>
</evidence>
<dbReference type="RefSeq" id="WP_073070102.1">
    <property type="nucleotide sequence ID" value="NZ_MPPI01000005.1"/>
</dbReference>
<keyword evidence="4 6" id="KW-0862">Zinc</keyword>
<dbReference type="OrthoDB" id="9810445at2"/>
<dbReference type="Gene3D" id="3.30.2010.10">
    <property type="entry name" value="Metalloproteases ('zincins'), catalytic domain"/>
    <property type="match status" value="1"/>
</dbReference>
<feature type="domain" description="Peptidase M48" evidence="8">
    <location>
        <begin position="85"/>
        <end position="254"/>
    </location>
</feature>
<dbReference type="Pfam" id="PF01435">
    <property type="entry name" value="Peptidase_M48"/>
    <property type="match status" value="1"/>
</dbReference>
<evidence type="ECO:0000256" key="1">
    <source>
        <dbReference type="ARBA" id="ARBA00022670"/>
    </source>
</evidence>
<comment type="caution">
    <text evidence="9">The sequence shown here is derived from an EMBL/GenBank/DDBJ whole genome shotgun (WGS) entry which is preliminary data.</text>
</comment>
<keyword evidence="5 6" id="KW-0482">Metalloprotease</keyword>
<feature type="region of interest" description="Disordered" evidence="7">
    <location>
        <begin position="256"/>
        <end position="278"/>
    </location>
</feature>
<dbReference type="InterPro" id="IPR001915">
    <property type="entry name" value="Peptidase_M48"/>
</dbReference>
<dbReference type="GO" id="GO:0046872">
    <property type="term" value="F:metal ion binding"/>
    <property type="evidence" value="ECO:0007669"/>
    <property type="project" value="UniProtKB-KW"/>
</dbReference>
<comment type="similarity">
    <text evidence="6">Belongs to the peptidase M48 family.</text>
</comment>
<proteinExistence type="inferred from homology"/>
<sequence>MIHQRFQRSYRRWFYPLISLVVALSIWVGQPLASQAFSWADLLLRGIQVVQLSSLNDRQEIALGQQINEEITGSQVRLVRDSRITNYVNQVGQRLAAKSDRPNIRYTFQVVDADSINAFATMGGFVYVHRGLLKAADNEAQLASVMGHEIGHIAARHAIKQMREKSIAQGLLGVAGLDRSTAVNIGVQLALNLPNSRKDEYEADQRGLATLGRSGYAQSQMAAFMQKLVTSRSAPTFLSNHPAASDRVVRLRQLAQQNPTSGTDGQNSADYRSRVQGV</sequence>
<evidence type="ECO:0000256" key="6">
    <source>
        <dbReference type="RuleBase" id="RU003983"/>
    </source>
</evidence>
<reference evidence="9 10" key="2">
    <citation type="submission" date="2018-03" db="EMBL/GenBank/DDBJ databases">
        <title>The ancient ancestry and fast evolution of plastids.</title>
        <authorList>
            <person name="Moore K.R."/>
            <person name="Magnabosco C."/>
            <person name="Momper L."/>
            <person name="Gold D.A."/>
            <person name="Bosak T."/>
            <person name="Fournier G.P."/>
        </authorList>
    </citation>
    <scope>NUCLEOTIDE SEQUENCE [LARGE SCALE GENOMIC DNA]</scope>
    <source>
        <strain evidence="9 10">ULC007</strain>
    </source>
</reference>
<feature type="compositionally biased region" description="Polar residues" evidence="7">
    <location>
        <begin position="256"/>
        <end position="270"/>
    </location>
</feature>
<dbReference type="GO" id="GO:0016020">
    <property type="term" value="C:membrane"/>
    <property type="evidence" value="ECO:0007669"/>
    <property type="project" value="TreeGrafter"/>
</dbReference>
<dbReference type="EMBL" id="PVWG01000005">
    <property type="protein sequence ID" value="PSB20635.1"/>
    <property type="molecule type" value="Genomic_DNA"/>
</dbReference>
<keyword evidence="1 6" id="KW-0645">Protease</keyword>
<dbReference type="Proteomes" id="UP000238634">
    <property type="component" value="Unassembled WGS sequence"/>
</dbReference>
<organism evidence="9 10">
    <name type="scientific">Phormidesmis priestleyi ULC007</name>
    <dbReference type="NCBI Taxonomy" id="1920490"/>
    <lineage>
        <taxon>Bacteria</taxon>
        <taxon>Bacillati</taxon>
        <taxon>Cyanobacteriota</taxon>
        <taxon>Cyanophyceae</taxon>
        <taxon>Leptolyngbyales</taxon>
        <taxon>Leptolyngbyaceae</taxon>
        <taxon>Phormidesmis</taxon>
    </lineage>
</organism>
<protein>
    <submittedName>
        <fullName evidence="9">Peptidase</fullName>
    </submittedName>
</protein>
<evidence type="ECO:0000256" key="4">
    <source>
        <dbReference type="ARBA" id="ARBA00022833"/>
    </source>
</evidence>
<dbReference type="AlphaFoldDB" id="A0A2T1DJJ9"/>
<evidence type="ECO:0000259" key="8">
    <source>
        <dbReference type="Pfam" id="PF01435"/>
    </source>
</evidence>
<keyword evidence="2" id="KW-0479">Metal-binding</keyword>
<dbReference type="STRING" id="1920490.GCA_001895925_02671"/>
<gene>
    <name evidence="9" type="ORF">C7B65_06945</name>
</gene>
<reference evidence="9 10" key="1">
    <citation type="submission" date="2018-02" db="EMBL/GenBank/DDBJ databases">
        <authorList>
            <person name="Cohen D.B."/>
            <person name="Kent A.D."/>
        </authorList>
    </citation>
    <scope>NUCLEOTIDE SEQUENCE [LARGE SCALE GENOMIC DNA]</scope>
    <source>
        <strain evidence="9 10">ULC007</strain>
    </source>
</reference>
<name>A0A2T1DJJ9_9CYAN</name>
<accession>A0A2T1DJJ9</accession>
<evidence type="ECO:0000256" key="5">
    <source>
        <dbReference type="ARBA" id="ARBA00023049"/>
    </source>
</evidence>
<dbReference type="PANTHER" id="PTHR22726:SF1">
    <property type="entry name" value="METALLOENDOPEPTIDASE OMA1, MITOCHONDRIAL"/>
    <property type="match status" value="1"/>
</dbReference>
<evidence type="ECO:0000313" key="9">
    <source>
        <dbReference type="EMBL" id="PSB20635.1"/>
    </source>
</evidence>
<keyword evidence="10" id="KW-1185">Reference proteome</keyword>
<dbReference type="PANTHER" id="PTHR22726">
    <property type="entry name" value="METALLOENDOPEPTIDASE OMA1"/>
    <property type="match status" value="1"/>
</dbReference>
<comment type="cofactor">
    <cofactor evidence="6">
        <name>Zn(2+)</name>
        <dbReference type="ChEBI" id="CHEBI:29105"/>
    </cofactor>
    <text evidence="6">Binds 1 zinc ion per subunit.</text>
</comment>
<dbReference type="GO" id="GO:0051603">
    <property type="term" value="P:proteolysis involved in protein catabolic process"/>
    <property type="evidence" value="ECO:0007669"/>
    <property type="project" value="TreeGrafter"/>
</dbReference>
<keyword evidence="3 6" id="KW-0378">Hydrolase</keyword>
<dbReference type="CDD" id="cd07333">
    <property type="entry name" value="M48C_bepA_like"/>
    <property type="match status" value="1"/>
</dbReference>